<comment type="caution">
    <text evidence="1">The sequence shown here is derived from an EMBL/GenBank/DDBJ whole genome shotgun (WGS) entry which is preliminary data.</text>
</comment>
<reference evidence="1 2" key="1">
    <citation type="submission" date="2020-10" db="EMBL/GenBank/DDBJ databases">
        <title>The Coptis chinensis genome and diversification of protoberbering-type alkaloids.</title>
        <authorList>
            <person name="Wang B."/>
            <person name="Shu S."/>
            <person name="Song C."/>
            <person name="Liu Y."/>
        </authorList>
    </citation>
    <scope>NUCLEOTIDE SEQUENCE [LARGE SCALE GENOMIC DNA]</scope>
    <source>
        <strain evidence="1">HL-2020</strain>
        <tissue evidence="1">Leaf</tissue>
    </source>
</reference>
<gene>
    <name evidence="1" type="ORF">IFM89_036887</name>
</gene>
<accession>A0A835LU04</accession>
<keyword evidence="2" id="KW-1185">Reference proteome</keyword>
<proteinExistence type="predicted"/>
<sequence>MPSSTTSQNLPARTISGGSCDGLLLFQDKYSPHQLYISNPATTYLEALPPFRHGYPISNWALFQFTMDVVVNSRCLGSSFSASSIFLRWETKLLIVGDHIFFLTYVNRKLPSKVLSQIFHVKRELYCLTLDEEGDQLCYCLYTLDVNSLGFRRSKVPRHIVEPCNVNKFTLIKGLHLVAVVKGLLCFV</sequence>
<name>A0A835LU04_9MAGN</name>
<evidence type="ECO:0000313" key="1">
    <source>
        <dbReference type="EMBL" id="KAF9607525.1"/>
    </source>
</evidence>
<evidence type="ECO:0000313" key="2">
    <source>
        <dbReference type="Proteomes" id="UP000631114"/>
    </source>
</evidence>
<dbReference type="EMBL" id="JADFTS010000005">
    <property type="protein sequence ID" value="KAF9607525.1"/>
    <property type="molecule type" value="Genomic_DNA"/>
</dbReference>
<dbReference type="Proteomes" id="UP000631114">
    <property type="component" value="Unassembled WGS sequence"/>
</dbReference>
<protein>
    <submittedName>
        <fullName evidence="1">Uncharacterized protein</fullName>
    </submittedName>
</protein>
<organism evidence="1 2">
    <name type="scientific">Coptis chinensis</name>
    <dbReference type="NCBI Taxonomy" id="261450"/>
    <lineage>
        <taxon>Eukaryota</taxon>
        <taxon>Viridiplantae</taxon>
        <taxon>Streptophyta</taxon>
        <taxon>Embryophyta</taxon>
        <taxon>Tracheophyta</taxon>
        <taxon>Spermatophyta</taxon>
        <taxon>Magnoliopsida</taxon>
        <taxon>Ranunculales</taxon>
        <taxon>Ranunculaceae</taxon>
        <taxon>Coptidoideae</taxon>
        <taxon>Coptis</taxon>
    </lineage>
</organism>
<dbReference type="AlphaFoldDB" id="A0A835LU04"/>